<proteinExistence type="predicted"/>
<name>A0A8I0HGW2_XANCI</name>
<accession>A0A8I0HGW2</accession>
<protein>
    <submittedName>
        <fullName evidence="1">Uncharacterized protein</fullName>
    </submittedName>
</protein>
<evidence type="ECO:0000313" key="1">
    <source>
        <dbReference type="EMBL" id="MBD4340193.1"/>
    </source>
</evidence>
<organism evidence="1 2">
    <name type="scientific">Xanthomonas citri pv. citri</name>
    <dbReference type="NCBI Taxonomy" id="611301"/>
    <lineage>
        <taxon>Bacteria</taxon>
        <taxon>Pseudomonadati</taxon>
        <taxon>Pseudomonadota</taxon>
        <taxon>Gammaproteobacteria</taxon>
        <taxon>Lysobacterales</taxon>
        <taxon>Lysobacteraceae</taxon>
        <taxon>Xanthomonas</taxon>
    </lineage>
</organism>
<dbReference type="EMBL" id="JAABFR010002557">
    <property type="protein sequence ID" value="MBD4340193.1"/>
    <property type="molecule type" value="Genomic_DNA"/>
</dbReference>
<comment type="caution">
    <text evidence="1">The sequence shown here is derived from an EMBL/GenBank/DDBJ whole genome shotgun (WGS) entry which is preliminary data.</text>
</comment>
<dbReference type="Proteomes" id="UP000653002">
    <property type="component" value="Unassembled WGS sequence"/>
</dbReference>
<gene>
    <name evidence="1" type="ORF">GUH15_29940</name>
</gene>
<dbReference type="AlphaFoldDB" id="A0A8I0HGW2"/>
<reference evidence="1" key="1">
    <citation type="submission" date="2020-01" db="EMBL/GenBank/DDBJ databases">
        <authorList>
            <person name="Richard D."/>
        </authorList>
    </citation>
    <scope>NUCLEOTIDE SEQUENCE</scope>
    <source>
        <strain evidence="1">JP541</strain>
    </source>
</reference>
<evidence type="ECO:0000313" key="2">
    <source>
        <dbReference type="Proteomes" id="UP000653002"/>
    </source>
</evidence>
<sequence>MSITQDSKGIDIRFRIPTTDFSNNFKVILGVIIDRYKTKDAYLRSKDEEA</sequence>